<keyword evidence="3" id="KW-1185">Reference proteome</keyword>
<gene>
    <name evidence="2" type="ORF">NDU88_005510</name>
</gene>
<dbReference type="EMBL" id="JANPWB010000016">
    <property type="protein sequence ID" value="KAJ1085377.1"/>
    <property type="molecule type" value="Genomic_DNA"/>
</dbReference>
<dbReference type="Proteomes" id="UP001066276">
    <property type="component" value="Chromosome 12"/>
</dbReference>
<accession>A0AAV7L1H4</accession>
<name>A0AAV7L1H4_PLEWA</name>
<organism evidence="2 3">
    <name type="scientific">Pleurodeles waltl</name>
    <name type="common">Iberian ribbed newt</name>
    <dbReference type="NCBI Taxonomy" id="8319"/>
    <lineage>
        <taxon>Eukaryota</taxon>
        <taxon>Metazoa</taxon>
        <taxon>Chordata</taxon>
        <taxon>Craniata</taxon>
        <taxon>Vertebrata</taxon>
        <taxon>Euteleostomi</taxon>
        <taxon>Amphibia</taxon>
        <taxon>Batrachia</taxon>
        <taxon>Caudata</taxon>
        <taxon>Salamandroidea</taxon>
        <taxon>Salamandridae</taxon>
        <taxon>Pleurodelinae</taxon>
        <taxon>Pleurodeles</taxon>
    </lineage>
</organism>
<evidence type="ECO:0000313" key="3">
    <source>
        <dbReference type="Proteomes" id="UP001066276"/>
    </source>
</evidence>
<evidence type="ECO:0000313" key="2">
    <source>
        <dbReference type="EMBL" id="KAJ1085377.1"/>
    </source>
</evidence>
<proteinExistence type="predicted"/>
<feature type="region of interest" description="Disordered" evidence="1">
    <location>
        <begin position="1"/>
        <end position="51"/>
    </location>
</feature>
<comment type="caution">
    <text evidence="2">The sequence shown here is derived from an EMBL/GenBank/DDBJ whole genome shotgun (WGS) entry which is preliminary data.</text>
</comment>
<evidence type="ECO:0000256" key="1">
    <source>
        <dbReference type="SAM" id="MobiDB-lite"/>
    </source>
</evidence>
<sequence>MDRGLMSPAATDHVKEKTGETKQFQPLPPALRSVPDRTLGSARARPPPRGCPLRLISVIGPRSPHLLPPDPCFKPLPPAPEPGRSLNLPGARVRRCPVPGVQAGLCDPRAQARTSLPGHSCTIKETLEAALKIRARPV</sequence>
<protein>
    <submittedName>
        <fullName evidence="2">Uncharacterized protein</fullName>
    </submittedName>
</protein>
<dbReference type="AlphaFoldDB" id="A0AAV7L1H4"/>
<reference evidence="2" key="1">
    <citation type="journal article" date="2022" name="bioRxiv">
        <title>Sequencing and chromosome-scale assembly of the giantPleurodeles waltlgenome.</title>
        <authorList>
            <person name="Brown T."/>
            <person name="Elewa A."/>
            <person name="Iarovenko S."/>
            <person name="Subramanian E."/>
            <person name="Araus A.J."/>
            <person name="Petzold A."/>
            <person name="Susuki M."/>
            <person name="Suzuki K.-i.T."/>
            <person name="Hayashi T."/>
            <person name="Toyoda A."/>
            <person name="Oliveira C."/>
            <person name="Osipova E."/>
            <person name="Leigh N.D."/>
            <person name="Simon A."/>
            <person name="Yun M.H."/>
        </authorList>
    </citation>
    <scope>NUCLEOTIDE SEQUENCE</scope>
    <source>
        <strain evidence="2">20211129_DDA</strain>
        <tissue evidence="2">Liver</tissue>
    </source>
</reference>